<dbReference type="NCBIfam" id="TIGR00756">
    <property type="entry name" value="PPR"/>
    <property type="match status" value="1"/>
</dbReference>
<dbReference type="PANTHER" id="PTHR47939">
    <property type="entry name" value="MEMBRANE-ASSOCIATED SALT-INDUCIBLE PROTEIN-LIKE"/>
    <property type="match status" value="1"/>
</dbReference>
<keyword evidence="5" id="KW-1185">Reference proteome</keyword>
<sequence length="166" mass="18485">MELSFPLADQLISRRLFSSAQKVIQRLISQCSSVSEATSAADFAFSRGMGLDLISYGCLIRKLVIFGEVRMAEALYMHCMVGKGLGPDRNLLNSMIICYCKLGKLEEAKSCFDRLIKLKVIPWVGSCNAIIKGFYVQDRLLEAYGCFCEISESSGSVVDKFMLPRL</sequence>
<organism evidence="4 5">
    <name type="scientific">Sesamum angolense</name>
    <dbReference type="NCBI Taxonomy" id="2727404"/>
    <lineage>
        <taxon>Eukaryota</taxon>
        <taxon>Viridiplantae</taxon>
        <taxon>Streptophyta</taxon>
        <taxon>Embryophyta</taxon>
        <taxon>Tracheophyta</taxon>
        <taxon>Spermatophyta</taxon>
        <taxon>Magnoliopsida</taxon>
        <taxon>eudicotyledons</taxon>
        <taxon>Gunneridae</taxon>
        <taxon>Pentapetalae</taxon>
        <taxon>asterids</taxon>
        <taxon>lamiids</taxon>
        <taxon>Lamiales</taxon>
        <taxon>Pedaliaceae</taxon>
        <taxon>Sesamum</taxon>
    </lineage>
</organism>
<proteinExistence type="inferred from homology"/>
<gene>
    <name evidence="4" type="ORF">Sango_2634700</name>
</gene>
<reference evidence="4" key="1">
    <citation type="submission" date="2020-06" db="EMBL/GenBank/DDBJ databases">
        <authorList>
            <person name="Li T."/>
            <person name="Hu X."/>
            <person name="Zhang T."/>
            <person name="Song X."/>
            <person name="Zhang H."/>
            <person name="Dai N."/>
            <person name="Sheng W."/>
            <person name="Hou X."/>
            <person name="Wei L."/>
        </authorList>
    </citation>
    <scope>NUCLEOTIDE SEQUENCE</scope>
    <source>
        <strain evidence="4">K16</strain>
        <tissue evidence="4">Leaf</tissue>
    </source>
</reference>
<evidence type="ECO:0000256" key="1">
    <source>
        <dbReference type="ARBA" id="ARBA00007626"/>
    </source>
</evidence>
<dbReference type="EMBL" id="JACGWL010000016">
    <property type="protein sequence ID" value="KAK4385107.1"/>
    <property type="molecule type" value="Genomic_DNA"/>
</dbReference>
<evidence type="ECO:0000313" key="5">
    <source>
        <dbReference type="Proteomes" id="UP001289374"/>
    </source>
</evidence>
<evidence type="ECO:0000313" key="4">
    <source>
        <dbReference type="EMBL" id="KAK4385107.1"/>
    </source>
</evidence>
<comment type="caution">
    <text evidence="4">The sequence shown here is derived from an EMBL/GenBank/DDBJ whole genome shotgun (WGS) entry which is preliminary data.</text>
</comment>
<evidence type="ECO:0008006" key="6">
    <source>
        <dbReference type="Google" id="ProtNLM"/>
    </source>
</evidence>
<keyword evidence="2" id="KW-0677">Repeat</keyword>
<dbReference type="Gene3D" id="1.25.40.10">
    <property type="entry name" value="Tetratricopeptide repeat domain"/>
    <property type="match status" value="1"/>
</dbReference>
<name>A0AAE1W1N7_9LAMI</name>
<comment type="similarity">
    <text evidence="1">Belongs to the PPR family. P subfamily.</text>
</comment>
<dbReference type="InterPro" id="IPR011990">
    <property type="entry name" value="TPR-like_helical_dom_sf"/>
</dbReference>
<feature type="repeat" description="PPR" evidence="3">
    <location>
        <begin position="88"/>
        <end position="122"/>
    </location>
</feature>
<dbReference type="Pfam" id="PF01535">
    <property type="entry name" value="PPR"/>
    <property type="match status" value="2"/>
</dbReference>
<dbReference type="InterPro" id="IPR050667">
    <property type="entry name" value="PPR-containing_protein"/>
</dbReference>
<dbReference type="PANTHER" id="PTHR47939:SF13">
    <property type="entry name" value="OS03G0201400 PROTEIN"/>
    <property type="match status" value="1"/>
</dbReference>
<dbReference type="PROSITE" id="PS51375">
    <property type="entry name" value="PPR"/>
    <property type="match status" value="1"/>
</dbReference>
<evidence type="ECO:0000256" key="3">
    <source>
        <dbReference type="PROSITE-ProRule" id="PRU00708"/>
    </source>
</evidence>
<reference evidence="4" key="2">
    <citation type="journal article" date="2024" name="Plant">
        <title>Genomic evolution and insights into agronomic trait innovations of Sesamum species.</title>
        <authorList>
            <person name="Miao H."/>
            <person name="Wang L."/>
            <person name="Qu L."/>
            <person name="Liu H."/>
            <person name="Sun Y."/>
            <person name="Le M."/>
            <person name="Wang Q."/>
            <person name="Wei S."/>
            <person name="Zheng Y."/>
            <person name="Lin W."/>
            <person name="Duan Y."/>
            <person name="Cao H."/>
            <person name="Xiong S."/>
            <person name="Wang X."/>
            <person name="Wei L."/>
            <person name="Li C."/>
            <person name="Ma Q."/>
            <person name="Ju M."/>
            <person name="Zhao R."/>
            <person name="Li G."/>
            <person name="Mu C."/>
            <person name="Tian Q."/>
            <person name="Mei H."/>
            <person name="Zhang T."/>
            <person name="Gao T."/>
            <person name="Zhang H."/>
        </authorList>
    </citation>
    <scope>NUCLEOTIDE SEQUENCE</scope>
    <source>
        <strain evidence="4">K16</strain>
    </source>
</reference>
<dbReference type="Proteomes" id="UP001289374">
    <property type="component" value="Unassembled WGS sequence"/>
</dbReference>
<dbReference type="InterPro" id="IPR002885">
    <property type="entry name" value="PPR_rpt"/>
</dbReference>
<protein>
    <recommendedName>
        <fullName evidence="6">Pentatricopeptide repeat-containing protein</fullName>
    </recommendedName>
</protein>
<dbReference type="AlphaFoldDB" id="A0AAE1W1N7"/>
<accession>A0AAE1W1N7</accession>
<evidence type="ECO:0000256" key="2">
    <source>
        <dbReference type="ARBA" id="ARBA00022737"/>
    </source>
</evidence>